<keyword evidence="1" id="KW-0812">Transmembrane</keyword>
<comment type="caution">
    <text evidence="2">The sequence shown here is derived from an EMBL/GenBank/DDBJ whole genome shotgun (WGS) entry which is preliminary data.</text>
</comment>
<feature type="transmembrane region" description="Helical" evidence="1">
    <location>
        <begin position="162"/>
        <end position="181"/>
    </location>
</feature>
<name>A0A918F8N3_9DEIO</name>
<dbReference type="AlphaFoldDB" id="A0A918F8N3"/>
<dbReference type="EMBL" id="BMQL01000018">
    <property type="protein sequence ID" value="GGR16019.1"/>
    <property type="molecule type" value="Genomic_DNA"/>
</dbReference>
<feature type="transmembrane region" description="Helical" evidence="1">
    <location>
        <begin position="193"/>
        <end position="210"/>
    </location>
</feature>
<evidence type="ECO:0000313" key="3">
    <source>
        <dbReference type="Proteomes" id="UP000603865"/>
    </source>
</evidence>
<evidence type="ECO:0000313" key="2">
    <source>
        <dbReference type="EMBL" id="GGR16019.1"/>
    </source>
</evidence>
<reference evidence="2" key="2">
    <citation type="submission" date="2020-09" db="EMBL/GenBank/DDBJ databases">
        <authorList>
            <person name="Sun Q."/>
            <person name="Ohkuma M."/>
        </authorList>
    </citation>
    <scope>NUCLEOTIDE SEQUENCE</scope>
    <source>
        <strain evidence="2">JCM 31311</strain>
    </source>
</reference>
<evidence type="ECO:0000256" key="1">
    <source>
        <dbReference type="SAM" id="Phobius"/>
    </source>
</evidence>
<protein>
    <submittedName>
        <fullName evidence="2">Uncharacterized protein</fullName>
    </submittedName>
</protein>
<keyword evidence="1" id="KW-1133">Transmembrane helix</keyword>
<feature type="transmembrane region" description="Helical" evidence="1">
    <location>
        <begin position="20"/>
        <end position="37"/>
    </location>
</feature>
<keyword evidence="3" id="KW-1185">Reference proteome</keyword>
<feature type="transmembrane region" description="Helical" evidence="1">
    <location>
        <begin position="73"/>
        <end position="93"/>
    </location>
</feature>
<dbReference type="Proteomes" id="UP000603865">
    <property type="component" value="Unassembled WGS sequence"/>
</dbReference>
<sequence length="212" mass="21927">MGFGLLCAPLLIQTYGPREGIQQVVFLSLILNVVFLAQAFRQARVKDALGLLVPSWLVTPLLVLLFQKLSPQVLILTAGSLTLASAAVLALGLTVTMLKGLPGAVLAGVVSAAMNVAGGLAGPAVAMYAVNAAWPAESVRPTLQLYGIGLNLMTLLSLGVPALRWPLLVGLAGGLVIGSVGARRMPATRIRPVILSLAVAGGVLVIVRGWPW</sequence>
<gene>
    <name evidence="2" type="ORF">GCM10008957_30950</name>
</gene>
<feature type="transmembrane region" description="Helical" evidence="1">
    <location>
        <begin position="105"/>
        <end position="130"/>
    </location>
</feature>
<organism evidence="2 3">
    <name type="scientific">Deinococcus ruber</name>
    <dbReference type="NCBI Taxonomy" id="1848197"/>
    <lineage>
        <taxon>Bacteria</taxon>
        <taxon>Thermotogati</taxon>
        <taxon>Deinococcota</taxon>
        <taxon>Deinococci</taxon>
        <taxon>Deinococcales</taxon>
        <taxon>Deinococcaceae</taxon>
        <taxon>Deinococcus</taxon>
    </lineage>
</organism>
<feature type="transmembrane region" description="Helical" evidence="1">
    <location>
        <begin position="49"/>
        <end position="67"/>
    </location>
</feature>
<keyword evidence="1" id="KW-0472">Membrane</keyword>
<proteinExistence type="predicted"/>
<reference evidence="2" key="1">
    <citation type="journal article" date="2014" name="Int. J. Syst. Evol. Microbiol.">
        <title>Complete genome sequence of Corynebacterium casei LMG S-19264T (=DSM 44701T), isolated from a smear-ripened cheese.</title>
        <authorList>
            <consortium name="US DOE Joint Genome Institute (JGI-PGF)"/>
            <person name="Walter F."/>
            <person name="Albersmeier A."/>
            <person name="Kalinowski J."/>
            <person name="Ruckert C."/>
        </authorList>
    </citation>
    <scope>NUCLEOTIDE SEQUENCE</scope>
    <source>
        <strain evidence="2">JCM 31311</strain>
    </source>
</reference>
<accession>A0A918F8N3</accession>